<organism evidence="2 3">
    <name type="scientific">Glycomyces luteolus</name>
    <dbReference type="NCBI Taxonomy" id="2670330"/>
    <lineage>
        <taxon>Bacteria</taxon>
        <taxon>Bacillati</taxon>
        <taxon>Actinomycetota</taxon>
        <taxon>Actinomycetes</taxon>
        <taxon>Glycomycetales</taxon>
        <taxon>Glycomycetaceae</taxon>
        <taxon>Glycomyces</taxon>
    </lineage>
</organism>
<dbReference type="RefSeq" id="WP_270111042.1">
    <property type="nucleotide sequence ID" value="NZ_JAPZVP010000012.1"/>
</dbReference>
<dbReference type="Proteomes" id="UP001146067">
    <property type="component" value="Unassembled WGS sequence"/>
</dbReference>
<feature type="chain" id="PRO_5040830486" description="CHRD domain-containing protein" evidence="1">
    <location>
        <begin position="24"/>
        <end position="220"/>
    </location>
</feature>
<dbReference type="EMBL" id="JAPZVP010000012">
    <property type="protein sequence ID" value="MDA1361075.1"/>
    <property type="molecule type" value="Genomic_DNA"/>
</dbReference>
<name>A0A9X3T4G8_9ACTN</name>
<keyword evidence="3" id="KW-1185">Reference proteome</keyword>
<gene>
    <name evidence="2" type="ORF">O1R50_15705</name>
</gene>
<sequence length="220" mass="22635">MRKLIIATGVTAAALLAAGPAQAAPLPGADLPATRAGDLFKAHAAIVAEDGVIEIDGTKHQLGELTGALDMLAVPCTAPLAADKALGLDTSDCGEGADGALAWGQVDLHLSSPPAAEQAGDFGHVRVHLHQGEDGTFDIRVETETSPSGEAQTLVNHDPVTLTADEETFGMLSGGNHVESSAPLYDEGSASEEVDPYGDYSAKFKWGSQVFSTYSGRSHS</sequence>
<comment type="caution">
    <text evidence="2">The sequence shown here is derived from an EMBL/GenBank/DDBJ whole genome shotgun (WGS) entry which is preliminary data.</text>
</comment>
<evidence type="ECO:0000313" key="2">
    <source>
        <dbReference type="EMBL" id="MDA1361075.1"/>
    </source>
</evidence>
<protein>
    <recommendedName>
        <fullName evidence="4">CHRD domain-containing protein</fullName>
    </recommendedName>
</protein>
<keyword evidence="1" id="KW-0732">Signal</keyword>
<accession>A0A9X3T4G8</accession>
<evidence type="ECO:0000256" key="1">
    <source>
        <dbReference type="SAM" id="SignalP"/>
    </source>
</evidence>
<evidence type="ECO:0000313" key="3">
    <source>
        <dbReference type="Proteomes" id="UP001146067"/>
    </source>
</evidence>
<dbReference type="AlphaFoldDB" id="A0A9X3T4G8"/>
<proteinExistence type="predicted"/>
<reference evidence="2" key="1">
    <citation type="submission" date="2022-12" db="EMBL/GenBank/DDBJ databases">
        <title>Gycomyces niveus sp.nov.,a novel actinomycete isolated from soil in Shouguan.</title>
        <authorList>
            <person name="Yang X."/>
        </authorList>
    </citation>
    <scope>NUCLEOTIDE SEQUENCE</scope>
    <source>
        <strain evidence="2">NEAU-A15</strain>
    </source>
</reference>
<evidence type="ECO:0008006" key="4">
    <source>
        <dbReference type="Google" id="ProtNLM"/>
    </source>
</evidence>
<feature type="signal peptide" evidence="1">
    <location>
        <begin position="1"/>
        <end position="23"/>
    </location>
</feature>